<dbReference type="GO" id="GO:0042147">
    <property type="term" value="P:retrograde transport, endosome to Golgi"/>
    <property type="evidence" value="ECO:0007669"/>
    <property type="project" value="TreeGrafter"/>
</dbReference>
<protein>
    <submittedName>
        <fullName evidence="3">HEAT repeat-containing protein 5B</fullName>
    </submittedName>
</protein>
<dbReference type="OrthoDB" id="192608at2759"/>
<dbReference type="GO" id="GO:0005829">
    <property type="term" value="C:cytosol"/>
    <property type="evidence" value="ECO:0007669"/>
    <property type="project" value="GOC"/>
</dbReference>
<dbReference type="PANTHER" id="PTHR21663:SF0">
    <property type="entry name" value="HEAT REPEAT-CONTAINING PROTEIN 5B"/>
    <property type="match status" value="1"/>
</dbReference>
<dbReference type="EMBL" id="UYRR01000272">
    <property type="protein sequence ID" value="VDK17713.1"/>
    <property type="molecule type" value="Genomic_DNA"/>
</dbReference>
<dbReference type="Proteomes" id="UP000267096">
    <property type="component" value="Unassembled WGS sequence"/>
</dbReference>
<gene>
    <name evidence="1" type="ORF">ASIM_LOCUS441</name>
</gene>
<sequence length="611" mass="66259">MIKSQGRAELMNTFAKMVVGLGTAASSIHKDLYKIVRNLFNDRVMSVRVAAINCLSAMVPEYSFLYTNEVESISTLCFKALESSNYDVRLAVARLFAVLFHTANNPPKATTPGSKQQTGASNSAAKLTTVEEAFGILSVGFLRGGIGGFLKSGSAAVTGGQKEIRIGVTLGYIELIKELGSLWLEKNMLMVLRHLVEVIAKCGPLAYTNNPAQAAEVVYMRRCIGYILRCTMGAMLSEQAQIAVCKQLGAILADCINSFDYNPDPGVDRVLGPEAYASAQASITILLEISCLVRQIGTAVTPLFVEASGIMEPIFACLLHPIQATRVAAAWCLRCATISVPSQLTPLIDRCISRLEHMKVCGDAISGYSLALAALLAGSSDCKLGIPNGKSKFVSLQVFTVAEDMIKTASQASRLAQVKTQAGWTLISAVLKLGRSSVQSCLPRLLLLWKSTFPRSIKEAESEKNRGDAFTWTCTLEARSGALASMAVFADSCPQQMTDEVIRKIIHPVECCLVMISHVALLVRNYGAKLRTLISVVRLRIYVLLSHISPKYYEHLYAQLLRELVADMTLSDNAQSTLCTSHLASLCPGVDETLLGAWLVDTDQAFIEHEV</sequence>
<dbReference type="InterPro" id="IPR016024">
    <property type="entry name" value="ARM-type_fold"/>
</dbReference>
<dbReference type="Gene3D" id="1.25.10.10">
    <property type="entry name" value="Leucine-rich Repeat Variant"/>
    <property type="match status" value="1"/>
</dbReference>
<evidence type="ECO:0000313" key="1">
    <source>
        <dbReference type="EMBL" id="VDK17713.1"/>
    </source>
</evidence>
<dbReference type="GO" id="GO:0006897">
    <property type="term" value="P:endocytosis"/>
    <property type="evidence" value="ECO:0007669"/>
    <property type="project" value="TreeGrafter"/>
</dbReference>
<dbReference type="GO" id="GO:0005794">
    <property type="term" value="C:Golgi apparatus"/>
    <property type="evidence" value="ECO:0007669"/>
    <property type="project" value="TreeGrafter"/>
</dbReference>
<keyword evidence="2" id="KW-1185">Reference proteome</keyword>
<reference evidence="1 2" key="2">
    <citation type="submission" date="2018-11" db="EMBL/GenBank/DDBJ databases">
        <authorList>
            <consortium name="Pathogen Informatics"/>
        </authorList>
    </citation>
    <scope>NUCLEOTIDE SEQUENCE [LARGE SCALE GENOMIC DNA]</scope>
</reference>
<dbReference type="SUPFAM" id="SSF48371">
    <property type="entry name" value="ARM repeat"/>
    <property type="match status" value="1"/>
</dbReference>
<accession>A0A0M3IZ58</accession>
<evidence type="ECO:0000313" key="3">
    <source>
        <dbReference type="WBParaSite" id="ASIM_0000053901-mRNA-1"/>
    </source>
</evidence>
<dbReference type="PANTHER" id="PTHR21663">
    <property type="entry name" value="HYPOTHETICAL HEAT DOMAIN-CONTAINING"/>
    <property type="match status" value="1"/>
</dbReference>
<dbReference type="AlphaFoldDB" id="A0A0M3IZ58"/>
<evidence type="ECO:0000313" key="2">
    <source>
        <dbReference type="Proteomes" id="UP000267096"/>
    </source>
</evidence>
<dbReference type="WBParaSite" id="ASIM_0000053901-mRNA-1">
    <property type="protein sequence ID" value="ASIM_0000053901-mRNA-1"/>
    <property type="gene ID" value="ASIM_0000053901"/>
</dbReference>
<dbReference type="InterPro" id="IPR011989">
    <property type="entry name" value="ARM-like"/>
</dbReference>
<proteinExistence type="predicted"/>
<dbReference type="GO" id="GO:0008104">
    <property type="term" value="P:intracellular protein localization"/>
    <property type="evidence" value="ECO:0007669"/>
    <property type="project" value="TreeGrafter"/>
</dbReference>
<dbReference type="InterPro" id="IPR040108">
    <property type="entry name" value="Laa1/Sip1/HEATR5"/>
</dbReference>
<organism evidence="3">
    <name type="scientific">Anisakis simplex</name>
    <name type="common">Herring worm</name>
    <dbReference type="NCBI Taxonomy" id="6269"/>
    <lineage>
        <taxon>Eukaryota</taxon>
        <taxon>Metazoa</taxon>
        <taxon>Ecdysozoa</taxon>
        <taxon>Nematoda</taxon>
        <taxon>Chromadorea</taxon>
        <taxon>Rhabditida</taxon>
        <taxon>Spirurina</taxon>
        <taxon>Ascaridomorpha</taxon>
        <taxon>Ascaridoidea</taxon>
        <taxon>Anisakidae</taxon>
        <taxon>Anisakis</taxon>
        <taxon>Anisakis simplex complex</taxon>
    </lineage>
</organism>
<dbReference type="GO" id="GO:0030139">
    <property type="term" value="C:endocytic vesicle"/>
    <property type="evidence" value="ECO:0007669"/>
    <property type="project" value="TreeGrafter"/>
</dbReference>
<dbReference type="GO" id="GO:0016020">
    <property type="term" value="C:membrane"/>
    <property type="evidence" value="ECO:0007669"/>
    <property type="project" value="TreeGrafter"/>
</dbReference>
<reference evidence="3" key="1">
    <citation type="submission" date="2017-02" db="UniProtKB">
        <authorList>
            <consortium name="WormBaseParasite"/>
        </authorList>
    </citation>
    <scope>IDENTIFICATION</scope>
</reference>
<name>A0A0M3IZ58_ANISI</name>